<gene>
    <name evidence="6" type="ordered locus">Acid_4561</name>
</gene>
<dbReference type="OrthoDB" id="9810430at2"/>
<dbReference type="Pfam" id="PF25919">
    <property type="entry name" value="BSH_CusB"/>
    <property type="match status" value="1"/>
</dbReference>
<dbReference type="GO" id="GO:1990281">
    <property type="term" value="C:efflux pump complex"/>
    <property type="evidence" value="ECO:0007669"/>
    <property type="project" value="TreeGrafter"/>
</dbReference>
<dbReference type="SUPFAM" id="SSF111369">
    <property type="entry name" value="HlyD-like secretion proteins"/>
    <property type="match status" value="2"/>
</dbReference>
<dbReference type="EMBL" id="CP000473">
    <property type="protein sequence ID" value="ABJ85520.1"/>
    <property type="molecule type" value="Genomic_DNA"/>
</dbReference>
<feature type="coiled-coil region" evidence="2">
    <location>
        <begin position="201"/>
        <end position="242"/>
    </location>
</feature>
<name>Q01XU5_SOLUE</name>
<dbReference type="Gene3D" id="2.40.420.20">
    <property type="match status" value="1"/>
</dbReference>
<dbReference type="NCBIfam" id="TIGR01730">
    <property type="entry name" value="RND_mfp"/>
    <property type="match status" value="1"/>
</dbReference>
<dbReference type="Gene3D" id="2.40.30.170">
    <property type="match status" value="1"/>
</dbReference>
<comment type="similarity">
    <text evidence="1">Belongs to the membrane fusion protein (MFP) (TC 8.A.1) family.</text>
</comment>
<protein>
    <submittedName>
        <fullName evidence="6">Efflux transporter, RND family, MFP subunit</fullName>
    </submittedName>
</protein>
<evidence type="ECO:0000256" key="1">
    <source>
        <dbReference type="ARBA" id="ARBA00009477"/>
    </source>
</evidence>
<dbReference type="STRING" id="234267.Acid_4561"/>
<dbReference type="AlphaFoldDB" id="Q01XU5"/>
<dbReference type="FunFam" id="2.40.30.170:FF:000010">
    <property type="entry name" value="Efflux RND transporter periplasmic adaptor subunit"/>
    <property type="match status" value="1"/>
</dbReference>
<dbReference type="HOGENOM" id="CLU_018816_1_4_0"/>
<feature type="domain" description="CusB-like barrel-sandwich hybrid" evidence="4">
    <location>
        <begin position="112"/>
        <end position="274"/>
    </location>
</feature>
<evidence type="ECO:0000313" key="6">
    <source>
        <dbReference type="EMBL" id="ABJ85520.1"/>
    </source>
</evidence>
<dbReference type="GO" id="GO:0015562">
    <property type="term" value="F:efflux transmembrane transporter activity"/>
    <property type="evidence" value="ECO:0007669"/>
    <property type="project" value="TreeGrafter"/>
</dbReference>
<sequence>MNDTHSTEDRLRSEIEDLKRQLESAKHPGAPADRRPSAGTLILIALLLTVLIVAGFFVGYLPRQKREDVLAAESKETSSSLPLVNVSKVTRAAGRSNLVLPGNIQAVTEAPILARATGYIKKRYVDIGDRVKSGQVVADIEAPELDQQILQARAVIEQAKSSVQQADAAIQQARANENLAKVTAGRMSNLLGRGVISKQDNDTAQAQYAAQQANVQALEQASAAARSNVSAAEANLSRLNQLKTYQTVRAPFDGVITLRNVDTGALVNEGSTLLFRIAQTGTLRIYVNLPQSEADSIKPGQRADISIAELIGKKFTGVVTRTSNALDPATRTLLTEVQVPNSGGALMPGMYANVDLIVPRKDPPLLIPGDTLVVRADGPQVAVVQPDSTVHFTRITLGRDFGDRLEVLGGGLELGQQLAVNPSDVVREGAKVKPVAAPEKAPAGKKQ</sequence>
<evidence type="ECO:0000256" key="3">
    <source>
        <dbReference type="SAM" id="Phobius"/>
    </source>
</evidence>
<evidence type="ECO:0000259" key="4">
    <source>
        <dbReference type="Pfam" id="PF25919"/>
    </source>
</evidence>
<reference evidence="6" key="1">
    <citation type="submission" date="2006-10" db="EMBL/GenBank/DDBJ databases">
        <title>Complete sequence of Solibacter usitatus Ellin6076.</title>
        <authorList>
            <consortium name="US DOE Joint Genome Institute"/>
            <person name="Copeland A."/>
            <person name="Lucas S."/>
            <person name="Lapidus A."/>
            <person name="Barry K."/>
            <person name="Detter J.C."/>
            <person name="Glavina del Rio T."/>
            <person name="Hammon N."/>
            <person name="Israni S."/>
            <person name="Dalin E."/>
            <person name="Tice H."/>
            <person name="Pitluck S."/>
            <person name="Thompson L.S."/>
            <person name="Brettin T."/>
            <person name="Bruce D."/>
            <person name="Han C."/>
            <person name="Tapia R."/>
            <person name="Gilna P."/>
            <person name="Schmutz J."/>
            <person name="Larimer F."/>
            <person name="Land M."/>
            <person name="Hauser L."/>
            <person name="Kyrpides N."/>
            <person name="Mikhailova N."/>
            <person name="Janssen P.H."/>
            <person name="Kuske C.R."/>
            <person name="Richardson P."/>
        </authorList>
    </citation>
    <scope>NUCLEOTIDE SEQUENCE</scope>
    <source>
        <strain evidence="6">Ellin6076</strain>
    </source>
</reference>
<evidence type="ECO:0000256" key="2">
    <source>
        <dbReference type="SAM" id="Coils"/>
    </source>
</evidence>
<keyword evidence="2" id="KW-0175">Coiled coil</keyword>
<dbReference type="FunCoup" id="Q01XU5">
    <property type="interactions" value="314"/>
</dbReference>
<keyword evidence="3" id="KW-0812">Transmembrane</keyword>
<dbReference type="Pfam" id="PF25954">
    <property type="entry name" value="Beta-barrel_RND_2"/>
    <property type="match status" value="1"/>
</dbReference>
<dbReference type="Gene3D" id="1.10.287.470">
    <property type="entry name" value="Helix hairpin bin"/>
    <property type="match status" value="1"/>
</dbReference>
<dbReference type="InterPro" id="IPR058792">
    <property type="entry name" value="Beta-barrel_RND_2"/>
</dbReference>
<evidence type="ECO:0000259" key="5">
    <source>
        <dbReference type="Pfam" id="PF25954"/>
    </source>
</evidence>
<proteinExistence type="inferred from homology"/>
<dbReference type="InParanoid" id="Q01XU5"/>
<feature type="domain" description="CusB-like beta-barrel" evidence="5">
    <location>
        <begin position="287"/>
        <end position="356"/>
    </location>
</feature>
<dbReference type="eggNOG" id="COG0845">
    <property type="taxonomic scope" value="Bacteria"/>
</dbReference>
<feature type="transmembrane region" description="Helical" evidence="3">
    <location>
        <begin position="41"/>
        <end position="61"/>
    </location>
</feature>
<dbReference type="KEGG" id="sus:Acid_4561"/>
<dbReference type="InterPro" id="IPR006143">
    <property type="entry name" value="RND_pump_MFP"/>
</dbReference>
<dbReference type="Gene3D" id="2.40.50.100">
    <property type="match status" value="1"/>
</dbReference>
<accession>Q01XU5</accession>
<dbReference type="PANTHER" id="PTHR30469:SF37">
    <property type="entry name" value="RAGD PROTEIN"/>
    <property type="match status" value="1"/>
</dbReference>
<keyword evidence="3" id="KW-0472">Membrane</keyword>
<dbReference type="PANTHER" id="PTHR30469">
    <property type="entry name" value="MULTIDRUG RESISTANCE PROTEIN MDTA"/>
    <property type="match status" value="1"/>
</dbReference>
<keyword evidence="3" id="KW-1133">Transmembrane helix</keyword>
<organism evidence="6">
    <name type="scientific">Solibacter usitatus (strain Ellin6076)</name>
    <dbReference type="NCBI Taxonomy" id="234267"/>
    <lineage>
        <taxon>Bacteria</taxon>
        <taxon>Pseudomonadati</taxon>
        <taxon>Acidobacteriota</taxon>
        <taxon>Terriglobia</taxon>
        <taxon>Bryobacterales</taxon>
        <taxon>Solibacteraceae</taxon>
        <taxon>Candidatus Solibacter</taxon>
    </lineage>
</organism>
<dbReference type="InterPro" id="IPR058790">
    <property type="entry name" value="BSH_CusB"/>
</dbReference>